<accession>A0ABS4SCI5</accession>
<comment type="caution">
    <text evidence="2">The sequence shown here is derived from an EMBL/GenBank/DDBJ whole genome shotgun (WGS) entry which is preliminary data.</text>
</comment>
<reference evidence="2 3" key="1">
    <citation type="submission" date="2021-03" db="EMBL/GenBank/DDBJ databases">
        <title>Genomic Encyclopedia of Type Strains, Phase IV (KMG-IV): sequencing the most valuable type-strain genomes for metagenomic binning, comparative biology and taxonomic classification.</title>
        <authorList>
            <person name="Goeker M."/>
        </authorList>
    </citation>
    <scope>NUCLEOTIDE SEQUENCE [LARGE SCALE GENOMIC DNA]</scope>
    <source>
        <strain evidence="2 3">DSM 25790</strain>
    </source>
</reference>
<dbReference type="InterPro" id="IPR021683">
    <property type="entry name" value="DUF3267"/>
</dbReference>
<dbReference type="EMBL" id="JAGIKX010000038">
    <property type="protein sequence ID" value="MBP2258841.1"/>
    <property type="molecule type" value="Genomic_DNA"/>
</dbReference>
<feature type="transmembrane region" description="Helical" evidence="1">
    <location>
        <begin position="108"/>
        <end position="131"/>
    </location>
</feature>
<dbReference type="RefSeq" id="WP_029270866.1">
    <property type="nucleotide sequence ID" value="NZ_JAGIKX010000038.1"/>
</dbReference>
<gene>
    <name evidence="2" type="ORF">J2Z81_002826</name>
</gene>
<keyword evidence="3" id="KW-1185">Reference proteome</keyword>
<keyword evidence="1" id="KW-0472">Membrane</keyword>
<feature type="transmembrane region" description="Helical" evidence="1">
    <location>
        <begin position="137"/>
        <end position="158"/>
    </location>
</feature>
<feature type="transmembrane region" description="Helical" evidence="1">
    <location>
        <begin position="51"/>
        <end position="76"/>
    </location>
</feature>
<proteinExistence type="predicted"/>
<protein>
    <recommendedName>
        <fullName evidence="4">DUF3267 domain-containing protein</fullName>
    </recommendedName>
</protein>
<dbReference type="Pfam" id="PF11667">
    <property type="entry name" value="DUF3267"/>
    <property type="match status" value="1"/>
</dbReference>
<keyword evidence="1" id="KW-1133">Transmembrane helix</keyword>
<dbReference type="Proteomes" id="UP001519294">
    <property type="component" value="Unassembled WGS sequence"/>
</dbReference>
<sequence length="183" mass="20949">MICWKSINITKEFGLKRIYLISSLIGLMAFVILYVPFSILHKNVLLNESGIVLFIFGIILLPLMHLLMHILPLFILNKKIKVTYKNKSKKRTLPLLTYYTKAYVSKKVSLLVALAPTIFITIPGMIATYLLADFYVYLLLLTTVHIGISFTDFLYVLYIAKAPKQSFIENDNNGFDILIKAPR</sequence>
<name>A0ABS4SCI5_9BACI</name>
<feature type="transmembrane region" description="Helical" evidence="1">
    <location>
        <begin position="18"/>
        <end position="39"/>
    </location>
</feature>
<evidence type="ECO:0000313" key="2">
    <source>
        <dbReference type="EMBL" id="MBP2258841.1"/>
    </source>
</evidence>
<organism evidence="2 3">
    <name type="scientific">Virgibacillus alimentarius</name>
    <dbReference type="NCBI Taxonomy" id="698769"/>
    <lineage>
        <taxon>Bacteria</taxon>
        <taxon>Bacillati</taxon>
        <taxon>Bacillota</taxon>
        <taxon>Bacilli</taxon>
        <taxon>Bacillales</taxon>
        <taxon>Bacillaceae</taxon>
        <taxon>Virgibacillus</taxon>
    </lineage>
</organism>
<evidence type="ECO:0008006" key="4">
    <source>
        <dbReference type="Google" id="ProtNLM"/>
    </source>
</evidence>
<evidence type="ECO:0000313" key="3">
    <source>
        <dbReference type="Proteomes" id="UP001519294"/>
    </source>
</evidence>
<keyword evidence="1" id="KW-0812">Transmembrane</keyword>
<evidence type="ECO:0000256" key="1">
    <source>
        <dbReference type="SAM" id="Phobius"/>
    </source>
</evidence>